<organism evidence="1">
    <name type="scientific">Arundo donax</name>
    <name type="common">Giant reed</name>
    <name type="synonym">Donax arundinaceus</name>
    <dbReference type="NCBI Taxonomy" id="35708"/>
    <lineage>
        <taxon>Eukaryota</taxon>
        <taxon>Viridiplantae</taxon>
        <taxon>Streptophyta</taxon>
        <taxon>Embryophyta</taxon>
        <taxon>Tracheophyta</taxon>
        <taxon>Spermatophyta</taxon>
        <taxon>Magnoliopsida</taxon>
        <taxon>Liliopsida</taxon>
        <taxon>Poales</taxon>
        <taxon>Poaceae</taxon>
        <taxon>PACMAD clade</taxon>
        <taxon>Arundinoideae</taxon>
        <taxon>Arundineae</taxon>
        <taxon>Arundo</taxon>
    </lineage>
</organism>
<dbReference type="AlphaFoldDB" id="A0A0A9FZ43"/>
<accession>A0A0A9FZ43</accession>
<proteinExistence type="predicted"/>
<name>A0A0A9FZ43_ARUDO</name>
<dbReference type="EMBL" id="GBRH01181392">
    <property type="protein sequence ID" value="JAE16504.1"/>
    <property type="molecule type" value="Transcribed_RNA"/>
</dbReference>
<reference evidence="1" key="2">
    <citation type="journal article" date="2015" name="Data Brief">
        <title>Shoot transcriptome of the giant reed, Arundo donax.</title>
        <authorList>
            <person name="Barrero R.A."/>
            <person name="Guerrero F.D."/>
            <person name="Moolhuijzen P."/>
            <person name="Goolsby J.A."/>
            <person name="Tidwell J."/>
            <person name="Bellgard S.E."/>
            <person name="Bellgard M.I."/>
        </authorList>
    </citation>
    <scope>NUCLEOTIDE SEQUENCE</scope>
    <source>
        <tissue evidence="1">Shoot tissue taken approximately 20 cm above the soil surface</tissue>
    </source>
</reference>
<reference evidence="1" key="1">
    <citation type="submission" date="2014-09" db="EMBL/GenBank/DDBJ databases">
        <authorList>
            <person name="Magalhaes I.L.F."/>
            <person name="Oliveira U."/>
            <person name="Santos F.R."/>
            <person name="Vidigal T.H.D.A."/>
            <person name="Brescovit A.D."/>
            <person name="Santos A.J."/>
        </authorList>
    </citation>
    <scope>NUCLEOTIDE SEQUENCE</scope>
    <source>
        <tissue evidence="1">Shoot tissue taken approximately 20 cm above the soil surface</tissue>
    </source>
</reference>
<protein>
    <submittedName>
        <fullName evidence="1">Uncharacterized protein</fullName>
    </submittedName>
</protein>
<sequence>MSIIYLDSDNFTKLHYNCLKYHKTILLANYFIELHFFDPFFYHRTTCARANFTKLHSVIIHITKLHFHCHFVSQNCTLL</sequence>
<evidence type="ECO:0000313" key="1">
    <source>
        <dbReference type="EMBL" id="JAE16504.1"/>
    </source>
</evidence>